<feature type="domain" description="Signal transduction histidine kinase HWE region" evidence="9">
    <location>
        <begin position="175"/>
        <end position="254"/>
    </location>
</feature>
<dbReference type="PANTHER" id="PTHR41523">
    <property type="entry name" value="TWO-COMPONENT SYSTEM SENSOR PROTEIN"/>
    <property type="match status" value="1"/>
</dbReference>
<dbReference type="Pfam" id="PF01590">
    <property type="entry name" value="GAF"/>
    <property type="match status" value="1"/>
</dbReference>
<dbReference type="EC" id="2.7.13.3" evidence="2"/>
<dbReference type="InterPro" id="IPR011102">
    <property type="entry name" value="Sig_transdc_His_kinase_HWE"/>
</dbReference>
<dbReference type="SMART" id="SM00911">
    <property type="entry name" value="HWE_HK"/>
    <property type="match status" value="1"/>
</dbReference>
<evidence type="ECO:0000259" key="9">
    <source>
        <dbReference type="SMART" id="SM00911"/>
    </source>
</evidence>
<accession>A0ABU5HWK2</accession>
<protein>
    <recommendedName>
        <fullName evidence="2">histidine kinase</fullName>
        <ecNumber evidence="2">2.7.13.3</ecNumber>
    </recommendedName>
</protein>
<dbReference type="RefSeq" id="WP_322184632.1">
    <property type="nucleotide sequence ID" value="NZ_JAXLPB010000001.1"/>
</dbReference>
<gene>
    <name evidence="10" type="ORF">U0C82_00035</name>
</gene>
<comment type="catalytic activity">
    <reaction evidence="1">
        <text>ATP + protein L-histidine = ADP + protein N-phospho-L-histidine.</text>
        <dbReference type="EC" id="2.7.13.3"/>
    </reaction>
</comment>
<evidence type="ECO:0000256" key="5">
    <source>
        <dbReference type="ARBA" id="ARBA00022741"/>
    </source>
</evidence>
<keyword evidence="5" id="KW-0547">Nucleotide-binding</keyword>
<dbReference type="Gene3D" id="3.30.450.40">
    <property type="match status" value="1"/>
</dbReference>
<evidence type="ECO:0000256" key="3">
    <source>
        <dbReference type="ARBA" id="ARBA00022553"/>
    </source>
</evidence>
<evidence type="ECO:0000313" key="10">
    <source>
        <dbReference type="EMBL" id="MDY8107534.1"/>
    </source>
</evidence>
<dbReference type="InterPro" id="IPR029016">
    <property type="entry name" value="GAF-like_dom_sf"/>
</dbReference>
<keyword evidence="11" id="KW-1185">Reference proteome</keyword>
<keyword evidence="3" id="KW-0597">Phosphoprotein</keyword>
<organism evidence="10 11">
    <name type="scientific">Fulvimarina uroteuthidis</name>
    <dbReference type="NCBI Taxonomy" id="3098149"/>
    <lineage>
        <taxon>Bacteria</taxon>
        <taxon>Pseudomonadati</taxon>
        <taxon>Pseudomonadota</taxon>
        <taxon>Alphaproteobacteria</taxon>
        <taxon>Hyphomicrobiales</taxon>
        <taxon>Aurantimonadaceae</taxon>
        <taxon>Fulvimarina</taxon>
    </lineage>
</organism>
<sequence>MAWKDGRLADWSIFGPEPEREFDRIARLATRYLRVPSAFITFMEANRQVFKSEVGLPEAWADLREAPIIHSLCSDVVAEGKPIVVADSRLNARLKDDPAIEALGVVAYLGVPIKLPTGERVGSFCAIDDRPNAWSDDDIGVLAELAELISREIELRFEVARREAAEAEILLVARELQHRARNAFSIVQAVISLSMRDKALMPLKLEIIDRISTVSSTQDLIARQPGGTVLFSDVVERELSPLARPESYHMAGSSVPIMANEAVFVGMIVHELVTNAVKHGALRPNSDGFLSLRWWSETEATDLRLHFLWRETNLGEAARLDPHESDESGFGSELLHILVTNQLKGSIERELNADGLTIRMQLRLASPPTVPALPASMGDGVV</sequence>
<feature type="domain" description="GAF" evidence="8">
    <location>
        <begin position="17"/>
        <end position="163"/>
    </location>
</feature>
<evidence type="ECO:0000256" key="7">
    <source>
        <dbReference type="ARBA" id="ARBA00022840"/>
    </source>
</evidence>
<dbReference type="SMART" id="SM00065">
    <property type="entry name" value="GAF"/>
    <property type="match status" value="1"/>
</dbReference>
<dbReference type="SUPFAM" id="SSF55781">
    <property type="entry name" value="GAF domain-like"/>
    <property type="match status" value="1"/>
</dbReference>
<reference evidence="10 11" key="1">
    <citation type="submission" date="2023-12" db="EMBL/GenBank/DDBJ databases">
        <title>Description of Novel Strain Fulvimarina sp. 2208YS6-2-32 isolated from Uroteuthis (Photololigo) edulis.</title>
        <authorList>
            <person name="Park J.-S."/>
        </authorList>
    </citation>
    <scope>NUCLEOTIDE SEQUENCE [LARGE SCALE GENOMIC DNA]</scope>
    <source>
        <strain evidence="10 11">2208YS6-2-32</strain>
    </source>
</reference>
<dbReference type="InterPro" id="IPR003018">
    <property type="entry name" value="GAF"/>
</dbReference>
<dbReference type="Pfam" id="PF07536">
    <property type="entry name" value="HWE_HK"/>
    <property type="match status" value="1"/>
</dbReference>
<evidence type="ECO:0000259" key="8">
    <source>
        <dbReference type="SMART" id="SM00065"/>
    </source>
</evidence>
<evidence type="ECO:0000256" key="4">
    <source>
        <dbReference type="ARBA" id="ARBA00022679"/>
    </source>
</evidence>
<evidence type="ECO:0000256" key="2">
    <source>
        <dbReference type="ARBA" id="ARBA00012438"/>
    </source>
</evidence>
<dbReference type="Proteomes" id="UP001294412">
    <property type="component" value="Unassembled WGS sequence"/>
</dbReference>
<keyword evidence="4" id="KW-0808">Transferase</keyword>
<evidence type="ECO:0000256" key="1">
    <source>
        <dbReference type="ARBA" id="ARBA00000085"/>
    </source>
</evidence>
<name>A0ABU5HWK2_9HYPH</name>
<dbReference type="EMBL" id="JAXLPB010000001">
    <property type="protein sequence ID" value="MDY8107534.1"/>
    <property type="molecule type" value="Genomic_DNA"/>
</dbReference>
<dbReference type="Gene3D" id="3.30.565.10">
    <property type="entry name" value="Histidine kinase-like ATPase, C-terminal domain"/>
    <property type="match status" value="1"/>
</dbReference>
<keyword evidence="6" id="KW-0418">Kinase</keyword>
<proteinExistence type="predicted"/>
<evidence type="ECO:0000256" key="6">
    <source>
        <dbReference type="ARBA" id="ARBA00022777"/>
    </source>
</evidence>
<dbReference type="PANTHER" id="PTHR41523:SF8">
    <property type="entry name" value="ETHYLENE RESPONSE SENSOR PROTEIN"/>
    <property type="match status" value="1"/>
</dbReference>
<keyword evidence="7" id="KW-0067">ATP-binding</keyword>
<evidence type="ECO:0000313" key="11">
    <source>
        <dbReference type="Proteomes" id="UP001294412"/>
    </source>
</evidence>
<dbReference type="InterPro" id="IPR036890">
    <property type="entry name" value="HATPase_C_sf"/>
</dbReference>
<comment type="caution">
    <text evidence="10">The sequence shown here is derived from an EMBL/GenBank/DDBJ whole genome shotgun (WGS) entry which is preliminary data.</text>
</comment>